<reference evidence="3 6" key="3">
    <citation type="submission" date="2018-07" db="EMBL/GenBank/DDBJ databases">
        <title>Leeuwenhoekiella genomics.</title>
        <authorList>
            <person name="Tahon G."/>
            <person name="Willems A."/>
        </authorList>
    </citation>
    <scope>NUCLEOTIDE SEQUENCE [LARGE SCALE GENOMIC DNA]</scope>
    <source>
        <strain evidence="3 6">LMG 24856</strain>
    </source>
</reference>
<reference evidence="4" key="1">
    <citation type="submission" date="2016-11" db="EMBL/GenBank/DDBJ databases">
        <authorList>
            <person name="Jaros S."/>
            <person name="Januszkiewicz K."/>
            <person name="Wedrychowicz H."/>
        </authorList>
    </citation>
    <scope>NUCLEOTIDE SEQUENCE [LARGE SCALE GENOMIC DNA]</scope>
    <source>
        <strain evidence="4">DSM 19859</strain>
    </source>
</reference>
<dbReference type="EMBL" id="FQXT01000004">
    <property type="protein sequence ID" value="SHI18132.1"/>
    <property type="molecule type" value="Genomic_DNA"/>
</dbReference>
<gene>
    <name evidence="3" type="ORF">DSM01_1896</name>
    <name evidence="4" type="ORF">SAMN04487999_2619</name>
</gene>
<feature type="signal peptide" evidence="1">
    <location>
        <begin position="1"/>
        <end position="24"/>
    </location>
</feature>
<dbReference type="InterPro" id="IPR050904">
    <property type="entry name" value="Adhesion/Biosynth-related"/>
</dbReference>
<dbReference type="STRING" id="573501.SAMN04487999_2619"/>
<dbReference type="InterPro" id="IPR000782">
    <property type="entry name" value="FAS1_domain"/>
</dbReference>
<feature type="domain" description="FAS1" evidence="2">
    <location>
        <begin position="36"/>
        <end position="178"/>
    </location>
</feature>
<sequence length="321" mass="33169">MKKLTTKIHLILFTALLAGFTSCSDDDDAGMITEESETIADFVASEEDYSSLAEALDRTGLTATLDAEGTYTVFAPNNAAFEAYLDGTAVADVPVEDLTQILLNHVLAVEARASSLATGYVNNLATYADTDANLSMYINVDSDVVTINGGSELEGGANVTATDFEFSNGIVHTVDAVITLPTVATFAVADPTFTQLETALTADASFSFVNTLTSAGTFTVFAPTNDAFADLLAELEISGFGDLDTSVLAAALSLHVVNGANVRAEDLTTGTVTTLGGAIEVDASNATLTDANGRVSTIVVTDVQASNGVVHAIDTVLLPGL</sequence>
<dbReference type="PANTHER" id="PTHR10900">
    <property type="entry name" value="PERIOSTIN-RELATED"/>
    <property type="match status" value="1"/>
</dbReference>
<dbReference type="Proteomes" id="UP000290037">
    <property type="component" value="Unassembled WGS sequence"/>
</dbReference>
<dbReference type="AlphaFoldDB" id="A0A1M5Z1I2"/>
<evidence type="ECO:0000313" key="5">
    <source>
        <dbReference type="Proteomes" id="UP000184240"/>
    </source>
</evidence>
<dbReference type="PROSITE" id="PS51257">
    <property type="entry name" value="PROKAR_LIPOPROTEIN"/>
    <property type="match status" value="1"/>
</dbReference>
<dbReference type="Pfam" id="PF02469">
    <property type="entry name" value="Fasciclin"/>
    <property type="match status" value="2"/>
</dbReference>
<evidence type="ECO:0000259" key="2">
    <source>
        <dbReference type="PROSITE" id="PS50213"/>
    </source>
</evidence>
<dbReference type="PANTHER" id="PTHR10900:SF77">
    <property type="entry name" value="FI19380P1"/>
    <property type="match status" value="1"/>
</dbReference>
<keyword evidence="1" id="KW-0732">Signal</keyword>
<accession>A0A1M5Z1I2</accession>
<dbReference type="InterPro" id="IPR036378">
    <property type="entry name" value="FAS1_dom_sf"/>
</dbReference>
<proteinExistence type="predicted"/>
<dbReference type="SMART" id="SM00554">
    <property type="entry name" value="FAS1"/>
    <property type="match status" value="2"/>
</dbReference>
<dbReference type="Gene3D" id="2.30.180.10">
    <property type="entry name" value="FAS1 domain"/>
    <property type="match status" value="2"/>
</dbReference>
<dbReference type="PROSITE" id="PS50213">
    <property type="entry name" value="FAS1"/>
    <property type="match status" value="2"/>
</dbReference>
<dbReference type="OrthoDB" id="9800666at2"/>
<organism evidence="4 5">
    <name type="scientific">Leeuwenhoekiella palythoae</name>
    <dbReference type="NCBI Taxonomy" id="573501"/>
    <lineage>
        <taxon>Bacteria</taxon>
        <taxon>Pseudomonadati</taxon>
        <taxon>Bacteroidota</taxon>
        <taxon>Flavobacteriia</taxon>
        <taxon>Flavobacteriales</taxon>
        <taxon>Flavobacteriaceae</taxon>
        <taxon>Leeuwenhoekiella</taxon>
    </lineage>
</organism>
<dbReference type="GO" id="GO:0005615">
    <property type="term" value="C:extracellular space"/>
    <property type="evidence" value="ECO:0007669"/>
    <property type="project" value="TreeGrafter"/>
</dbReference>
<evidence type="ECO:0000256" key="1">
    <source>
        <dbReference type="SAM" id="SignalP"/>
    </source>
</evidence>
<reference evidence="5" key="2">
    <citation type="submission" date="2016-11" db="EMBL/GenBank/DDBJ databases">
        <authorList>
            <person name="Varghese N."/>
            <person name="Submissions S."/>
        </authorList>
    </citation>
    <scope>NUCLEOTIDE SEQUENCE [LARGE SCALE GENOMIC DNA]</scope>
    <source>
        <strain evidence="5">DSM 19859</strain>
    </source>
</reference>
<feature type="chain" id="PRO_5012545084" evidence="1">
    <location>
        <begin position="25"/>
        <end position="321"/>
    </location>
</feature>
<feature type="domain" description="FAS1" evidence="2">
    <location>
        <begin position="180"/>
        <end position="317"/>
    </location>
</feature>
<name>A0A1M5Z1I2_9FLAO</name>
<evidence type="ECO:0000313" key="6">
    <source>
        <dbReference type="Proteomes" id="UP000290037"/>
    </source>
</evidence>
<evidence type="ECO:0000313" key="3">
    <source>
        <dbReference type="EMBL" id="RXG29794.1"/>
    </source>
</evidence>
<protein>
    <submittedName>
        <fullName evidence="3">Surface protein with fasciclin (FAS1) repeats</fullName>
    </submittedName>
    <submittedName>
        <fullName evidence="4">Uncaracterized surface protein containing fasciclin (FAS1) repeats</fullName>
    </submittedName>
</protein>
<dbReference type="Proteomes" id="UP000184240">
    <property type="component" value="Unassembled WGS sequence"/>
</dbReference>
<evidence type="ECO:0000313" key="4">
    <source>
        <dbReference type="EMBL" id="SHI18132.1"/>
    </source>
</evidence>
<keyword evidence="6" id="KW-1185">Reference proteome</keyword>
<dbReference type="EMBL" id="QOVN01000003">
    <property type="protein sequence ID" value="RXG29794.1"/>
    <property type="molecule type" value="Genomic_DNA"/>
</dbReference>
<dbReference type="RefSeq" id="WP_072983897.1">
    <property type="nucleotide sequence ID" value="NZ_FQXT01000004.1"/>
</dbReference>
<dbReference type="SUPFAM" id="SSF82153">
    <property type="entry name" value="FAS1 domain"/>
    <property type="match status" value="2"/>
</dbReference>